<proteinExistence type="predicted"/>
<feature type="compositionally biased region" description="Polar residues" evidence="1">
    <location>
        <begin position="151"/>
        <end position="167"/>
    </location>
</feature>
<feature type="compositionally biased region" description="Pro residues" evidence="1">
    <location>
        <begin position="961"/>
        <end position="979"/>
    </location>
</feature>
<feature type="region of interest" description="Disordered" evidence="1">
    <location>
        <begin position="1070"/>
        <end position="1109"/>
    </location>
</feature>
<accession>A0A8J4BDZ3</accession>
<feature type="region of interest" description="Disordered" evidence="1">
    <location>
        <begin position="195"/>
        <end position="233"/>
    </location>
</feature>
<protein>
    <submittedName>
        <fullName evidence="2">Uncharacterized protein</fullName>
    </submittedName>
</protein>
<name>A0A8J4BDZ3_9CHLO</name>
<evidence type="ECO:0000313" key="3">
    <source>
        <dbReference type="Proteomes" id="UP000747399"/>
    </source>
</evidence>
<sequence>MVLSCGDGQDDCLTTSDPGWRSLRCHPQPAVQPMLLWPPFLVTGAESKLNLLLGMKFQNSSFPTPMSETSCVGVLGCRPERITEAIPALNSFLSEDRLFASAASYQFLEDAVPSTAATERDMTKWVLSRDERLKIASAAPAAAVAATTEAQLPNSSPYARQESPTAGASLTVSIDDEGVPVSPCESVSPFAGVALPPAGPSSQGGAHYSDASGPLAHNTQPPIEPLPPPQQQLIWPTHQGRVQEQLLRLRQREGFELHPPCTTIDDQYQLQLPTPPTPGPCGRNNATGTTLGQHHTITQGEGFGANCRQVWQNLLAGSGGGGDGGSLLPICASPFLSAAYAPWRPPTPPTPGKGKETGDGATNPAETTAEMMATGAEGELAATPAGPSEDRNVSPPEIRGTQQPGTVAAIPQPATEEVKQPPSLRRSTWLRSTPPVLPRSSASTSATFWHSQRDNCIPFSPILPRSYSLRGTLPARSASTTAVLTLDPTRGGTSECTRTPMATYVAVAAVTTEAEAVAMEEAQRPKAAMLRFRLTVEEQDRNAAEGCREVVSQEAVVPVPVDDGPLTSQTPECESIVVAAVSVTVPALELPGVLYLRLMPLEDASGPDAGQPKLPAAVIPTLRSDVAVPPKSREAEGSAPLPLVSDQGTFGAALPNEASRRDTTQAASLAPLLSLPVLALPPHVVPELWELFVESIREGLPGAPPQRLRQLEALLPGGGTAGDGDTQVDADAGTVLLHCAQHQQCRHPYIHGNEYGVERGAAGLALRSAASSPTRNCTPMMSTVTGMQPLSSFPYCTEPVVCAVTNQLRTLLSSQELRNRWPLPRELAAAVAWVWQEHFMPLLNDLAAVLSYEGAGLNREGAAAAVAERSAVNIVDIFGRLFGFLESVGNKEQLLSLLACEATWALQACVSATKAQTAAATVPSVVASDKVHTGYQELEAAVAMAKEGELPEIGDRIAPTGSPPPPSPLPLPPSAPPSSTPAVLAEMNGAEARDSIAYGFVSVGGNIGGTSINSWSQWEEGGALAVDPSVHPPLVSVRHLARSFSEAVLASGIGAVGLLGLNIPKWRPAGGGGDGSGGDGGGGDGGDGDGSGGDGGSGDGGGGDDASATAEGIADLPRLLCGPWDVAAPSSGAATHSPCSPSGRSNNVIMSHEVAGSGVPEYDHVAAAAEPMAFTVIPQCGGNKTRSLMTAGGVETGSGVYVDSSRYRLATGATSEYGNEGRHMFDYLHDGGSNARPNNVNSSSCGGGYGFDFLPMPPPAPKRARGPPLPPPEYDTFEAQWQAREAEFGPGGQARDGPACRLESITALLGEW</sequence>
<reference evidence="2" key="1">
    <citation type="journal article" date="2021" name="Proc. Natl. Acad. Sci. U.S.A.">
        <title>Three genomes in the algal genus Volvox reveal the fate of a haploid sex-determining region after a transition to homothallism.</title>
        <authorList>
            <person name="Yamamoto K."/>
            <person name="Hamaji T."/>
            <person name="Kawai-Toyooka H."/>
            <person name="Matsuzaki R."/>
            <person name="Takahashi F."/>
            <person name="Nishimura Y."/>
            <person name="Kawachi M."/>
            <person name="Noguchi H."/>
            <person name="Minakuchi Y."/>
            <person name="Umen J.G."/>
            <person name="Toyoda A."/>
            <person name="Nozaki H."/>
        </authorList>
    </citation>
    <scope>NUCLEOTIDE SEQUENCE</scope>
    <source>
        <strain evidence="2">NIES-3780</strain>
    </source>
</reference>
<gene>
    <name evidence="2" type="ORF">Vafri_12037</name>
</gene>
<dbReference type="EMBL" id="BNCO01000025">
    <property type="protein sequence ID" value="GIL56721.1"/>
    <property type="molecule type" value="Genomic_DNA"/>
</dbReference>
<comment type="caution">
    <text evidence="2">The sequence shown here is derived from an EMBL/GenBank/DDBJ whole genome shotgun (WGS) entry which is preliminary data.</text>
</comment>
<feature type="region of interest" description="Disordered" evidence="1">
    <location>
        <begin position="342"/>
        <end position="364"/>
    </location>
</feature>
<organism evidence="2 3">
    <name type="scientific">Volvox africanus</name>
    <dbReference type="NCBI Taxonomy" id="51714"/>
    <lineage>
        <taxon>Eukaryota</taxon>
        <taxon>Viridiplantae</taxon>
        <taxon>Chlorophyta</taxon>
        <taxon>core chlorophytes</taxon>
        <taxon>Chlorophyceae</taxon>
        <taxon>CS clade</taxon>
        <taxon>Chlamydomonadales</taxon>
        <taxon>Volvocaceae</taxon>
        <taxon>Volvox</taxon>
    </lineage>
</organism>
<evidence type="ECO:0000313" key="2">
    <source>
        <dbReference type="EMBL" id="GIL56721.1"/>
    </source>
</evidence>
<feature type="compositionally biased region" description="Gly residues" evidence="1">
    <location>
        <begin position="1070"/>
        <end position="1104"/>
    </location>
</feature>
<keyword evidence="3" id="KW-1185">Reference proteome</keyword>
<feature type="region of interest" description="Disordered" evidence="1">
    <location>
        <begin position="380"/>
        <end position="441"/>
    </location>
</feature>
<feature type="region of interest" description="Disordered" evidence="1">
    <location>
        <begin position="148"/>
        <end position="167"/>
    </location>
</feature>
<feature type="region of interest" description="Disordered" evidence="1">
    <location>
        <begin position="627"/>
        <end position="650"/>
    </location>
</feature>
<feature type="region of interest" description="Disordered" evidence="1">
    <location>
        <begin position="953"/>
        <end position="981"/>
    </location>
</feature>
<evidence type="ECO:0000256" key="1">
    <source>
        <dbReference type="SAM" id="MobiDB-lite"/>
    </source>
</evidence>
<dbReference type="Proteomes" id="UP000747399">
    <property type="component" value="Unassembled WGS sequence"/>
</dbReference>